<dbReference type="GO" id="GO:0007035">
    <property type="term" value="P:vacuolar acidification"/>
    <property type="evidence" value="ECO:0007669"/>
    <property type="project" value="TreeGrafter"/>
</dbReference>
<keyword evidence="1" id="KW-0813">Transport</keyword>
<dbReference type="InterPro" id="IPR004100">
    <property type="entry name" value="ATPase_F1/V1/A1_a/bsu_N"/>
</dbReference>
<evidence type="ECO:0000313" key="4">
    <source>
        <dbReference type="Ensembl" id="ENSTGEP00000032936.1"/>
    </source>
</evidence>
<dbReference type="GO" id="GO:0046034">
    <property type="term" value="P:ATP metabolic process"/>
    <property type="evidence" value="ECO:0007669"/>
    <property type="project" value="InterPro"/>
</dbReference>
<dbReference type="Proteomes" id="UP000694411">
    <property type="component" value="Chromosome 15"/>
</dbReference>
<dbReference type="InterPro" id="IPR022879">
    <property type="entry name" value="V-ATPase_su_B/beta"/>
</dbReference>
<evidence type="ECO:0000256" key="2">
    <source>
        <dbReference type="ARBA" id="ARBA00023065"/>
    </source>
</evidence>
<dbReference type="PANTHER" id="PTHR43389:SF5">
    <property type="entry name" value="V-TYPE PROTON ATPASE SUBUNIT B, BRAIN ISOFORM"/>
    <property type="match status" value="1"/>
</dbReference>
<name>A0A8D2K967_THEGE</name>
<reference evidence="4" key="1">
    <citation type="submission" date="2018-05" db="EMBL/GenBank/DDBJ databases">
        <title>Whole genome of Theropithecus gelada.</title>
        <authorList>
            <person name="Chiou K.L."/>
            <person name="Snyder-Mackler N."/>
        </authorList>
    </citation>
    <scope>NUCLEOTIDE SEQUENCE [LARGE SCALE GENOMIC DNA]</scope>
</reference>
<dbReference type="CDD" id="cd18118">
    <property type="entry name" value="ATP-synt_V_A-type_beta_N"/>
    <property type="match status" value="1"/>
</dbReference>
<evidence type="ECO:0000313" key="5">
    <source>
        <dbReference type="Proteomes" id="UP000694411"/>
    </source>
</evidence>
<keyword evidence="5" id="KW-1185">Reference proteome</keyword>
<dbReference type="GO" id="GO:0046961">
    <property type="term" value="F:proton-transporting ATPase activity, rotational mechanism"/>
    <property type="evidence" value="ECO:0007669"/>
    <property type="project" value="TreeGrafter"/>
</dbReference>
<dbReference type="AlphaFoldDB" id="A0A8D2K967"/>
<feature type="domain" description="ATPase F1/V1/A1 complex alpha/beta subunit N-terminal" evidence="3">
    <location>
        <begin position="49"/>
        <end position="100"/>
    </location>
</feature>
<reference evidence="4" key="3">
    <citation type="submission" date="2025-09" db="UniProtKB">
        <authorList>
            <consortium name="Ensembl"/>
        </authorList>
    </citation>
    <scope>IDENTIFICATION</scope>
</reference>
<evidence type="ECO:0000256" key="1">
    <source>
        <dbReference type="ARBA" id="ARBA00022448"/>
    </source>
</evidence>
<dbReference type="Ensembl" id="ENSTGET00000039104.1">
    <property type="protein sequence ID" value="ENSTGEP00000032936.1"/>
    <property type="gene ID" value="ENSTGEG00000026312.1"/>
</dbReference>
<dbReference type="Pfam" id="PF02874">
    <property type="entry name" value="ATP-synt_ab_N"/>
    <property type="match status" value="1"/>
</dbReference>
<keyword evidence="2" id="KW-0406">Ion transport</keyword>
<sequence length="108" mass="11757">MALQVMRGVMNGPHPNYPCPLMVGAQEQVLAVSRNYLSQPCRTYITASGVHGPLVILDHVKFPIDAEIVHWTLLDGTKRHGQVLEVGGSKAVVQVFQRTGDIPLISVS</sequence>
<evidence type="ECO:0000259" key="3">
    <source>
        <dbReference type="Pfam" id="PF02874"/>
    </source>
</evidence>
<dbReference type="PANTHER" id="PTHR43389">
    <property type="entry name" value="V-TYPE PROTON ATPASE SUBUNIT B"/>
    <property type="match status" value="1"/>
</dbReference>
<organism evidence="4 5">
    <name type="scientific">Theropithecus gelada</name>
    <name type="common">Gelada baboon</name>
    <dbReference type="NCBI Taxonomy" id="9565"/>
    <lineage>
        <taxon>Eukaryota</taxon>
        <taxon>Metazoa</taxon>
        <taxon>Chordata</taxon>
        <taxon>Craniata</taxon>
        <taxon>Vertebrata</taxon>
        <taxon>Euteleostomi</taxon>
        <taxon>Mammalia</taxon>
        <taxon>Eutheria</taxon>
        <taxon>Euarchontoglires</taxon>
        <taxon>Primates</taxon>
        <taxon>Haplorrhini</taxon>
        <taxon>Catarrhini</taxon>
        <taxon>Cercopithecidae</taxon>
        <taxon>Cercopithecinae</taxon>
        <taxon>Theropithecus</taxon>
    </lineage>
</organism>
<reference evidence="4" key="2">
    <citation type="submission" date="2025-08" db="UniProtKB">
        <authorList>
            <consortium name="Ensembl"/>
        </authorList>
    </citation>
    <scope>IDENTIFICATION</scope>
</reference>
<protein>
    <recommendedName>
        <fullName evidence="3">ATPase F1/V1/A1 complex alpha/beta subunit N-terminal domain-containing protein</fullName>
    </recommendedName>
</protein>
<accession>A0A8D2K967</accession>
<proteinExistence type="predicted"/>